<evidence type="ECO:0000256" key="6">
    <source>
        <dbReference type="SAM" id="Phobius"/>
    </source>
</evidence>
<dbReference type="Proteomes" id="UP001044222">
    <property type="component" value="Unassembled WGS sequence"/>
</dbReference>
<dbReference type="PROSITE" id="PS51450">
    <property type="entry name" value="LRR"/>
    <property type="match status" value="2"/>
</dbReference>
<evidence type="ECO:0000313" key="8">
    <source>
        <dbReference type="EMBL" id="KAG5849709.1"/>
    </source>
</evidence>
<dbReference type="AlphaFoldDB" id="A0A9D3MIT5"/>
<dbReference type="SUPFAM" id="SSF52058">
    <property type="entry name" value="L domain-like"/>
    <property type="match status" value="1"/>
</dbReference>
<dbReference type="SMART" id="SM00409">
    <property type="entry name" value="IG"/>
    <property type="match status" value="1"/>
</dbReference>
<feature type="compositionally biased region" description="Pro residues" evidence="5">
    <location>
        <begin position="921"/>
        <end position="933"/>
    </location>
</feature>
<reference evidence="8" key="1">
    <citation type="submission" date="2021-01" db="EMBL/GenBank/DDBJ databases">
        <title>A chromosome-scale assembly of European eel, Anguilla anguilla.</title>
        <authorList>
            <person name="Henkel C."/>
            <person name="Jong-Raadsen S.A."/>
            <person name="Dufour S."/>
            <person name="Weltzien F.-A."/>
            <person name="Palstra A.P."/>
            <person name="Pelster B."/>
            <person name="Spaink H.P."/>
            <person name="Van Den Thillart G.E."/>
            <person name="Jansen H."/>
            <person name="Zahm M."/>
            <person name="Klopp C."/>
            <person name="Cedric C."/>
            <person name="Louis A."/>
            <person name="Berthelot C."/>
            <person name="Parey E."/>
            <person name="Roest Crollius H."/>
            <person name="Montfort J."/>
            <person name="Robinson-Rechavi M."/>
            <person name="Bucao C."/>
            <person name="Bouchez O."/>
            <person name="Gislard M."/>
            <person name="Lluch J."/>
            <person name="Milhes M."/>
            <person name="Lampietro C."/>
            <person name="Lopez Roques C."/>
            <person name="Donnadieu C."/>
            <person name="Braasch I."/>
            <person name="Desvignes T."/>
            <person name="Postlethwait J."/>
            <person name="Bobe J."/>
            <person name="Guiguen Y."/>
            <person name="Dirks R."/>
        </authorList>
    </citation>
    <scope>NUCLEOTIDE SEQUENCE</scope>
    <source>
        <strain evidence="8">Tag_6206</strain>
        <tissue evidence="8">Liver</tissue>
    </source>
</reference>
<organism evidence="8 9">
    <name type="scientific">Anguilla anguilla</name>
    <name type="common">European freshwater eel</name>
    <name type="synonym">Muraena anguilla</name>
    <dbReference type="NCBI Taxonomy" id="7936"/>
    <lineage>
        <taxon>Eukaryota</taxon>
        <taxon>Metazoa</taxon>
        <taxon>Chordata</taxon>
        <taxon>Craniata</taxon>
        <taxon>Vertebrata</taxon>
        <taxon>Euteleostomi</taxon>
        <taxon>Actinopterygii</taxon>
        <taxon>Neopterygii</taxon>
        <taxon>Teleostei</taxon>
        <taxon>Anguilliformes</taxon>
        <taxon>Anguillidae</taxon>
        <taxon>Anguilla</taxon>
    </lineage>
</organism>
<proteinExistence type="predicted"/>
<feature type="region of interest" description="Disordered" evidence="5">
    <location>
        <begin position="508"/>
        <end position="786"/>
    </location>
</feature>
<feature type="compositionally biased region" description="Pro residues" evidence="5">
    <location>
        <begin position="944"/>
        <end position="957"/>
    </location>
</feature>
<evidence type="ECO:0000256" key="5">
    <source>
        <dbReference type="SAM" id="MobiDB-lite"/>
    </source>
</evidence>
<gene>
    <name evidence="8" type="ORF">ANANG_G00074610</name>
</gene>
<keyword evidence="2" id="KW-0732">Signal</keyword>
<dbReference type="SMART" id="SM00082">
    <property type="entry name" value="LRRCT"/>
    <property type="match status" value="1"/>
</dbReference>
<evidence type="ECO:0000256" key="3">
    <source>
        <dbReference type="ARBA" id="ARBA00022737"/>
    </source>
</evidence>
<keyword evidence="6" id="KW-0472">Membrane</keyword>
<keyword evidence="3" id="KW-0677">Repeat</keyword>
<feature type="compositionally biased region" description="Basic and acidic residues" evidence="5">
    <location>
        <begin position="517"/>
        <end position="528"/>
    </location>
</feature>
<feature type="transmembrane region" description="Helical" evidence="6">
    <location>
        <begin position="424"/>
        <end position="446"/>
    </location>
</feature>
<dbReference type="InterPro" id="IPR003599">
    <property type="entry name" value="Ig_sub"/>
</dbReference>
<evidence type="ECO:0000313" key="9">
    <source>
        <dbReference type="Proteomes" id="UP001044222"/>
    </source>
</evidence>
<dbReference type="PANTHER" id="PTHR24369:SF210">
    <property type="entry name" value="CHAOPTIN-RELATED"/>
    <property type="match status" value="1"/>
</dbReference>
<feature type="compositionally biased region" description="Polar residues" evidence="5">
    <location>
        <begin position="607"/>
        <end position="619"/>
    </location>
</feature>
<dbReference type="InterPro" id="IPR007110">
    <property type="entry name" value="Ig-like_dom"/>
</dbReference>
<dbReference type="EMBL" id="JAFIRN010000004">
    <property type="protein sequence ID" value="KAG5849709.1"/>
    <property type="molecule type" value="Genomic_DNA"/>
</dbReference>
<sequence>MIPGTWLLGRSSRDFDQTFRGRRQTALWVAVGLVPRGGMRPEQQSALTVMGLSHWKVCAAVILIFLWGALCSPSCPSPCLCQGGSLINCSSVGPTLPPLHLPVSVTILDLSQNGLSSLPLHPYATPLPHLTHLHLGHNQLRHLSVCKTPPREEGLCDTWAPTLELLSAESNQLQHIPEGLCGAAALHTLHLPHNRISTLQAQDLRGCAHLRELHLQHNLISTLAPLAFKELRELRVLDLSFNTLSTFPVPAYLSLHSLRTQVEVSGNPWRCDCRLRALSRWMGVAGEGLPWQVVCAEPPGVAGRDLLHLDQADLTCNTPAEGAGPHQEVTVHPGAEILLPCWVSDQDLSRAFWWTPDGSVRQASAQHRGGLLIQGIGEQDQGLYVCVSGPNQEPTSMFTVRVRASARGGAGPALRGGDRTHSDLALAVCLSVFLTFIAAFVLGALTRPLLDILWGKICAWRRPTDMPTATPSDNRGFSEEEESEQEGEVGREGLGETSMPYYITILPESGASQTRLGSRERDSEKEGHSGAVYENIPSTRGPAPQPVQRRGQPRPQGEGLSPWGGGAHDDSTGGDQSNSSSEEQPSHFSHTVEFEPIPDPQDLGLEQYSTPGSEQSNSDLGPDLEPDCDPDRDLGPTFGHDYALSSADPCPISREEFVAGWSNDTRPPGEDPFSAPNWTGSPWEPRPYSVQAPPTDSFPPDLDPELWNDSGESFEFTDSLPETATRGSFSLKEEPWSPFDQSAAGQHDSHDPTLLWEGQEKDLPPGLNSSKESREPPESLLHPENSALHPEYTALHPEYTALHPENSALHPDRAWLDPENPESGELADAPQLTGGGTADAPWVIHEASQADVNMGPYVGEDADETRFESPGAWPLVTEDTEGCGLSPEVPELDPEPWPSLGLAQDPAGQDERFGGTDLLPPQHPTPADLPYPIKPRRSFNWHTMPPPPPPPQQEDTP</sequence>
<keyword evidence="9" id="KW-1185">Reference proteome</keyword>
<feature type="region of interest" description="Disordered" evidence="5">
    <location>
        <begin position="463"/>
        <end position="496"/>
    </location>
</feature>
<dbReference type="SMART" id="SM00364">
    <property type="entry name" value="LRR_BAC"/>
    <property type="match status" value="5"/>
</dbReference>
<feature type="non-terminal residue" evidence="8">
    <location>
        <position position="957"/>
    </location>
</feature>
<dbReference type="InterPro" id="IPR050541">
    <property type="entry name" value="LRR_TM_domain-containing"/>
</dbReference>
<keyword evidence="1" id="KW-0433">Leucine-rich repeat</keyword>
<dbReference type="InterPro" id="IPR000483">
    <property type="entry name" value="Cys-rich_flank_reg_C"/>
</dbReference>
<dbReference type="Gene3D" id="3.80.10.10">
    <property type="entry name" value="Ribonuclease Inhibitor"/>
    <property type="match status" value="2"/>
</dbReference>
<keyword evidence="6" id="KW-1133">Transmembrane helix</keyword>
<feature type="domain" description="Ig-like" evidence="7">
    <location>
        <begin position="319"/>
        <end position="396"/>
    </location>
</feature>
<dbReference type="GO" id="GO:0005886">
    <property type="term" value="C:plasma membrane"/>
    <property type="evidence" value="ECO:0007669"/>
    <property type="project" value="TreeGrafter"/>
</dbReference>
<dbReference type="InterPro" id="IPR032675">
    <property type="entry name" value="LRR_dom_sf"/>
</dbReference>
<keyword evidence="6" id="KW-0812">Transmembrane</keyword>
<dbReference type="InterPro" id="IPR013783">
    <property type="entry name" value="Ig-like_fold"/>
</dbReference>
<evidence type="ECO:0000256" key="2">
    <source>
        <dbReference type="ARBA" id="ARBA00022729"/>
    </source>
</evidence>
<feature type="region of interest" description="Disordered" evidence="5">
    <location>
        <begin position="873"/>
        <end position="957"/>
    </location>
</feature>
<evidence type="ECO:0000256" key="1">
    <source>
        <dbReference type="ARBA" id="ARBA00022614"/>
    </source>
</evidence>
<evidence type="ECO:0000259" key="7">
    <source>
        <dbReference type="PROSITE" id="PS50835"/>
    </source>
</evidence>
<dbReference type="Gene3D" id="2.60.40.10">
    <property type="entry name" value="Immunoglobulins"/>
    <property type="match status" value="1"/>
</dbReference>
<dbReference type="InterPro" id="IPR036179">
    <property type="entry name" value="Ig-like_dom_sf"/>
</dbReference>
<feature type="compositionally biased region" description="Low complexity" evidence="5">
    <location>
        <begin position="540"/>
        <end position="559"/>
    </location>
</feature>
<name>A0A9D3MIT5_ANGAN</name>
<keyword evidence="4" id="KW-1015">Disulfide bond</keyword>
<dbReference type="SMART" id="SM00369">
    <property type="entry name" value="LRR_TYP"/>
    <property type="match status" value="5"/>
</dbReference>
<protein>
    <recommendedName>
        <fullName evidence="7">Ig-like domain-containing protein</fullName>
    </recommendedName>
</protein>
<evidence type="ECO:0000256" key="4">
    <source>
        <dbReference type="ARBA" id="ARBA00023157"/>
    </source>
</evidence>
<feature type="region of interest" description="Disordered" evidence="5">
    <location>
        <begin position="804"/>
        <end position="839"/>
    </location>
</feature>
<dbReference type="PANTHER" id="PTHR24369">
    <property type="entry name" value="ANTIGEN BSP, PUTATIVE-RELATED"/>
    <property type="match status" value="1"/>
</dbReference>
<dbReference type="Pfam" id="PF13855">
    <property type="entry name" value="LRR_8"/>
    <property type="match status" value="1"/>
</dbReference>
<accession>A0A9D3MIT5</accession>
<dbReference type="InterPro" id="IPR001611">
    <property type="entry name" value="Leu-rich_rpt"/>
</dbReference>
<comment type="caution">
    <text evidence="8">The sequence shown here is derived from an EMBL/GenBank/DDBJ whole genome shotgun (WGS) entry which is preliminary data.</text>
</comment>
<dbReference type="PROSITE" id="PS50835">
    <property type="entry name" value="IG_LIKE"/>
    <property type="match status" value="1"/>
</dbReference>
<dbReference type="SUPFAM" id="SSF48726">
    <property type="entry name" value="Immunoglobulin"/>
    <property type="match status" value="1"/>
</dbReference>
<feature type="compositionally biased region" description="Polar residues" evidence="5">
    <location>
        <begin position="573"/>
        <end position="589"/>
    </location>
</feature>
<dbReference type="InterPro" id="IPR003591">
    <property type="entry name" value="Leu-rich_rpt_typical-subtyp"/>
</dbReference>